<dbReference type="OrthoDB" id="2942794at2"/>
<organism evidence="1 2">
    <name type="scientific">Pontibacillus yanchengensis</name>
    <dbReference type="NCBI Taxonomy" id="462910"/>
    <lineage>
        <taxon>Bacteria</taxon>
        <taxon>Bacillati</taxon>
        <taxon>Bacillota</taxon>
        <taxon>Bacilli</taxon>
        <taxon>Bacillales</taxon>
        <taxon>Bacillaceae</taxon>
        <taxon>Pontibacillus</taxon>
    </lineage>
</organism>
<reference evidence="1 2" key="1">
    <citation type="submission" date="2019-11" db="EMBL/GenBank/DDBJ databases">
        <title>Genome sequences of 17 halophilic strains isolated from different environments.</title>
        <authorList>
            <person name="Furrow R.E."/>
        </authorList>
    </citation>
    <scope>NUCLEOTIDE SEQUENCE [LARGE SCALE GENOMIC DNA]</scope>
    <source>
        <strain evidence="1 2">22514_16_FS</strain>
    </source>
</reference>
<accession>A0A6I5A4X0</accession>
<name>A0A6I5A4X0_9BACI</name>
<comment type="caution">
    <text evidence="1">The sequence shown here is derived from an EMBL/GenBank/DDBJ whole genome shotgun (WGS) entry which is preliminary data.</text>
</comment>
<dbReference type="AlphaFoldDB" id="A0A6I5A4X0"/>
<evidence type="ECO:0000313" key="2">
    <source>
        <dbReference type="Proteomes" id="UP000468638"/>
    </source>
</evidence>
<proteinExistence type="predicted"/>
<protein>
    <submittedName>
        <fullName evidence="1">Uncharacterized protein</fullName>
    </submittedName>
</protein>
<dbReference type="Proteomes" id="UP000468638">
    <property type="component" value="Unassembled WGS sequence"/>
</dbReference>
<dbReference type="RefSeq" id="WP_160847168.1">
    <property type="nucleotide sequence ID" value="NZ_WMEQ01000016.1"/>
</dbReference>
<sequence>MVQWIKNLLAKRNVIIYTTFDQSDYMRKYQHLLTKGIDVKVKVTDNSPNMDSQEVTVGEHFQMKQFDLKVPKQEAEEAKYFIGLG</sequence>
<evidence type="ECO:0000313" key="1">
    <source>
        <dbReference type="EMBL" id="MYL35362.1"/>
    </source>
</evidence>
<gene>
    <name evidence="1" type="ORF">GLW05_17425</name>
</gene>
<dbReference type="EMBL" id="WMEQ01000016">
    <property type="protein sequence ID" value="MYL35362.1"/>
    <property type="molecule type" value="Genomic_DNA"/>
</dbReference>